<comment type="similarity">
    <text evidence="1">Belongs to the AB hydrolase superfamily.</text>
</comment>
<dbReference type="InterPro" id="IPR035992">
    <property type="entry name" value="Ricin_B-like_lectins"/>
</dbReference>
<protein>
    <submittedName>
        <fullName evidence="5">Lipase</fullName>
    </submittedName>
</protein>
<evidence type="ECO:0000256" key="1">
    <source>
        <dbReference type="ARBA" id="ARBA00008645"/>
    </source>
</evidence>
<reference evidence="5" key="2">
    <citation type="submission" date="2023-01" db="EMBL/GenBank/DDBJ databases">
        <authorList>
            <person name="Sun Q."/>
            <person name="Evtushenko L."/>
        </authorList>
    </citation>
    <scope>NUCLEOTIDE SEQUENCE</scope>
    <source>
        <strain evidence="5">VKM Ac-1321</strain>
    </source>
</reference>
<dbReference type="SUPFAM" id="SSF53474">
    <property type="entry name" value="alpha/beta-Hydrolases"/>
    <property type="match status" value="1"/>
</dbReference>
<sequence>MRRRVIERAGPARLGIALTAVVLGAFGLAAGVLAHPASAADNPYQRGPDPTVAGVAATNGPFATAQLTVPAGNGFNGGSIYYPTDTSLGTWGAVAIVPGYSALFANEEAWMGPRLASFGFVVIGIETNSRTDGADARGTQLLAALDYLTQRSPVHDRVDPDRLSVMGHSAGGAGALLAAMQRPSLRAVVGLAPGSPTGLSSLSTDRVPTLFVGGQTDPTVTPAYLDNLYATLPATTQRAYVQLSGADHLFFTRANNVEIRRLVPWLKLFVDNDTRYTQFMCPTIPDTTGVSRYSAKCPLVPPGGPTPSPSSVSPSSHSSASASVSAQPSRTPPASGGQQIVGSQSGRCVTATSQSAGTQVQLQDCAGQPGTTWTYTAAKQLQGAGNMCLDANGAGTGNGTQVIVWSCNGQANQQWNVNSSGTITGVQSGLCVDANGAGTANGTKIILWSCNGQANQRWSLR</sequence>
<feature type="domain" description="Ricin B lectin" evidence="4">
    <location>
        <begin position="335"/>
        <end position="461"/>
    </location>
</feature>
<dbReference type="GO" id="GO:0052689">
    <property type="term" value="F:carboxylic ester hydrolase activity"/>
    <property type="evidence" value="ECO:0007669"/>
    <property type="project" value="UniProtKB-ARBA"/>
</dbReference>
<keyword evidence="6" id="KW-1185">Reference proteome</keyword>
<dbReference type="RefSeq" id="WP_271189013.1">
    <property type="nucleotide sequence ID" value="NZ_BSFP01000003.1"/>
</dbReference>
<evidence type="ECO:0000256" key="2">
    <source>
        <dbReference type="ARBA" id="ARBA00022801"/>
    </source>
</evidence>
<name>A0A9W6KED9_9ACTN</name>
<keyword evidence="2" id="KW-0378">Hydrolase</keyword>
<reference evidence="5" key="1">
    <citation type="journal article" date="2014" name="Int. J. Syst. Evol. Microbiol.">
        <title>Complete genome sequence of Corynebacterium casei LMG S-19264T (=DSM 44701T), isolated from a smear-ripened cheese.</title>
        <authorList>
            <consortium name="US DOE Joint Genome Institute (JGI-PGF)"/>
            <person name="Walter F."/>
            <person name="Albersmeier A."/>
            <person name="Kalinowski J."/>
            <person name="Ruckert C."/>
        </authorList>
    </citation>
    <scope>NUCLEOTIDE SEQUENCE</scope>
    <source>
        <strain evidence="5">VKM Ac-1321</strain>
    </source>
</reference>
<dbReference type="InterPro" id="IPR050261">
    <property type="entry name" value="FrsA_esterase"/>
</dbReference>
<gene>
    <name evidence="5" type="ORF">GCM10017581_011020</name>
</gene>
<dbReference type="AlphaFoldDB" id="A0A9W6KED9"/>
<dbReference type="PROSITE" id="PS50231">
    <property type="entry name" value="RICIN_B_LECTIN"/>
    <property type="match status" value="1"/>
</dbReference>
<dbReference type="InterPro" id="IPR000772">
    <property type="entry name" value="Ricin_B_lectin"/>
</dbReference>
<dbReference type="EMBL" id="BSFP01000003">
    <property type="protein sequence ID" value="GLK99361.1"/>
    <property type="molecule type" value="Genomic_DNA"/>
</dbReference>
<evidence type="ECO:0000313" key="5">
    <source>
        <dbReference type="EMBL" id="GLK99361.1"/>
    </source>
</evidence>
<feature type="compositionally biased region" description="Low complexity" evidence="3">
    <location>
        <begin position="309"/>
        <end position="343"/>
    </location>
</feature>
<dbReference type="SMART" id="SM00458">
    <property type="entry name" value="RICIN"/>
    <property type="match status" value="1"/>
</dbReference>
<dbReference type="PANTHER" id="PTHR22946">
    <property type="entry name" value="DIENELACTONE HYDROLASE DOMAIN-CONTAINING PROTEIN-RELATED"/>
    <property type="match status" value="1"/>
</dbReference>
<comment type="caution">
    <text evidence="5">The sequence shown here is derived from an EMBL/GenBank/DDBJ whole genome shotgun (WGS) entry which is preliminary data.</text>
</comment>
<dbReference type="PANTHER" id="PTHR22946:SF9">
    <property type="entry name" value="POLYKETIDE TRANSFERASE AF380"/>
    <property type="match status" value="1"/>
</dbReference>
<dbReference type="InterPro" id="IPR041127">
    <property type="entry name" value="PET_hydrolase/cutinase-like"/>
</dbReference>
<accession>A0A9W6KED9</accession>
<dbReference type="Proteomes" id="UP001143480">
    <property type="component" value="Unassembled WGS sequence"/>
</dbReference>
<dbReference type="Gene3D" id="2.80.10.50">
    <property type="match status" value="1"/>
</dbReference>
<dbReference type="InterPro" id="IPR029058">
    <property type="entry name" value="AB_hydrolase_fold"/>
</dbReference>
<dbReference type="SUPFAM" id="SSF50370">
    <property type="entry name" value="Ricin B-like lectins"/>
    <property type="match status" value="1"/>
</dbReference>
<dbReference type="Gene3D" id="3.40.50.1820">
    <property type="entry name" value="alpha/beta hydrolase"/>
    <property type="match status" value="1"/>
</dbReference>
<proteinExistence type="inferred from homology"/>
<organism evidence="5 6">
    <name type="scientific">Dactylosporangium matsuzakiense</name>
    <dbReference type="NCBI Taxonomy" id="53360"/>
    <lineage>
        <taxon>Bacteria</taxon>
        <taxon>Bacillati</taxon>
        <taxon>Actinomycetota</taxon>
        <taxon>Actinomycetes</taxon>
        <taxon>Micromonosporales</taxon>
        <taxon>Micromonosporaceae</taxon>
        <taxon>Dactylosporangium</taxon>
    </lineage>
</organism>
<dbReference type="Pfam" id="PF00652">
    <property type="entry name" value="Ricin_B_lectin"/>
    <property type="match status" value="1"/>
</dbReference>
<evidence type="ECO:0000256" key="3">
    <source>
        <dbReference type="SAM" id="MobiDB-lite"/>
    </source>
</evidence>
<feature type="region of interest" description="Disordered" evidence="3">
    <location>
        <begin position="300"/>
        <end position="343"/>
    </location>
</feature>
<dbReference type="Pfam" id="PF12740">
    <property type="entry name" value="PETase"/>
    <property type="match status" value="1"/>
</dbReference>
<evidence type="ECO:0000313" key="6">
    <source>
        <dbReference type="Proteomes" id="UP001143480"/>
    </source>
</evidence>
<dbReference type="CDD" id="cd23418">
    <property type="entry name" value="beta-trefoil_Ricin_XLN-like"/>
    <property type="match status" value="1"/>
</dbReference>
<evidence type="ECO:0000259" key="4">
    <source>
        <dbReference type="SMART" id="SM00458"/>
    </source>
</evidence>